<evidence type="ECO:0000313" key="1">
    <source>
        <dbReference type="EMBL" id="MFD1711384.1"/>
    </source>
</evidence>
<proteinExistence type="predicted"/>
<name>A0ABW4KVZ6_9BURK</name>
<dbReference type="EMBL" id="JBHUEJ010000026">
    <property type="protein sequence ID" value="MFD1711384.1"/>
    <property type="molecule type" value="Genomic_DNA"/>
</dbReference>
<sequence>MTQSDVLSRAVAHSCRNRDEVMRSDACACFHCFVRFEAHAIRLWTDSEDPRDDDPGALRDDASPFPGATACCPACGYDSVIGSASGFALDIDFLRQLRTHWHRAAPGDDHDCRT</sequence>
<gene>
    <name evidence="1" type="ORF">ACFSF0_12255</name>
</gene>
<keyword evidence="2" id="KW-1185">Reference proteome</keyword>
<evidence type="ECO:0008006" key="3">
    <source>
        <dbReference type="Google" id="ProtNLM"/>
    </source>
</evidence>
<dbReference type="RefSeq" id="WP_147914931.1">
    <property type="nucleotide sequence ID" value="NZ_JBHUEJ010000026.1"/>
</dbReference>
<dbReference type="Proteomes" id="UP001597304">
    <property type="component" value="Unassembled WGS sequence"/>
</dbReference>
<reference evidence="2" key="1">
    <citation type="journal article" date="2019" name="Int. J. Syst. Evol. Microbiol.">
        <title>The Global Catalogue of Microorganisms (GCM) 10K type strain sequencing project: providing services to taxonomists for standard genome sequencing and annotation.</title>
        <authorList>
            <consortium name="The Broad Institute Genomics Platform"/>
            <consortium name="The Broad Institute Genome Sequencing Center for Infectious Disease"/>
            <person name="Wu L."/>
            <person name="Ma J."/>
        </authorList>
    </citation>
    <scope>NUCLEOTIDE SEQUENCE [LARGE SCALE GENOMIC DNA]</scope>
    <source>
        <strain evidence="2">LMG 29247</strain>
    </source>
</reference>
<accession>A0ABW4KVZ6</accession>
<organism evidence="1 2">
    <name type="scientific">Ottowia flava</name>
    <dbReference type="NCBI Taxonomy" id="2675430"/>
    <lineage>
        <taxon>Bacteria</taxon>
        <taxon>Pseudomonadati</taxon>
        <taxon>Pseudomonadota</taxon>
        <taxon>Betaproteobacteria</taxon>
        <taxon>Burkholderiales</taxon>
        <taxon>Comamonadaceae</taxon>
        <taxon>Ottowia</taxon>
    </lineage>
</organism>
<evidence type="ECO:0000313" key="2">
    <source>
        <dbReference type="Proteomes" id="UP001597304"/>
    </source>
</evidence>
<comment type="caution">
    <text evidence="1">The sequence shown here is derived from an EMBL/GenBank/DDBJ whole genome shotgun (WGS) entry which is preliminary data.</text>
</comment>
<protein>
    <recommendedName>
        <fullName evidence="3">Cytoplasmic protein</fullName>
    </recommendedName>
</protein>